<accession>A0AAE4FVV7</accession>
<dbReference type="EMBL" id="JAVMIP010000020">
    <property type="protein sequence ID" value="MDS3862011.1"/>
    <property type="molecule type" value="Genomic_DNA"/>
</dbReference>
<sequence>MAHFRHSAQMMLVDVVLDPNLAETYPFSTELRPIMPYLAITLDAESQARLHPLAIYPIVRGDHVTLAYLDSSDMAVDELNPAWLYGYGVGDRVNLRAVGWVANGRVQAVQVEIQASSPSGPGSSVRAWDGGVLHITLSRQPEVKSVESNALLAIRSVGSPLDLALSGTVTWQL</sequence>
<dbReference type="AlphaFoldDB" id="A0AAE4FVV7"/>
<evidence type="ECO:0000313" key="2">
    <source>
        <dbReference type="Proteomes" id="UP001268256"/>
    </source>
</evidence>
<reference evidence="2" key="1">
    <citation type="submission" date="2023-07" db="EMBL/GenBank/DDBJ databases">
        <authorList>
            <person name="Luz R."/>
            <person name="Cordeiro R."/>
            <person name="Fonseca A."/>
            <person name="Goncalves V."/>
        </authorList>
    </citation>
    <scope>NUCLEOTIDE SEQUENCE [LARGE SCALE GENOMIC DNA]</scope>
    <source>
        <strain evidence="2">BACA0444</strain>
    </source>
</reference>
<evidence type="ECO:0000313" key="1">
    <source>
        <dbReference type="EMBL" id="MDS3862011.1"/>
    </source>
</evidence>
<dbReference type="Proteomes" id="UP001268256">
    <property type="component" value="Unassembled WGS sequence"/>
</dbReference>
<protein>
    <submittedName>
        <fullName evidence="1">Uncharacterized protein</fullName>
    </submittedName>
</protein>
<comment type="caution">
    <text evidence="1">The sequence shown here is derived from an EMBL/GenBank/DDBJ whole genome shotgun (WGS) entry which is preliminary data.</text>
</comment>
<keyword evidence="2" id="KW-1185">Reference proteome</keyword>
<name>A0AAE4FVV7_9CYAN</name>
<organism evidence="1 2">
    <name type="scientific">Pseudocalidococcus azoricus BACA0444</name>
    <dbReference type="NCBI Taxonomy" id="2918990"/>
    <lineage>
        <taxon>Bacteria</taxon>
        <taxon>Bacillati</taxon>
        <taxon>Cyanobacteriota</taxon>
        <taxon>Cyanophyceae</taxon>
        <taxon>Acaryochloridales</taxon>
        <taxon>Thermosynechococcaceae</taxon>
        <taxon>Pseudocalidococcus</taxon>
        <taxon>Pseudocalidococcus azoricus</taxon>
    </lineage>
</organism>
<proteinExistence type="predicted"/>
<gene>
    <name evidence="1" type="ORF">RIF25_14510</name>
</gene>
<dbReference type="RefSeq" id="WP_322879230.1">
    <property type="nucleotide sequence ID" value="NZ_JAVMIP010000020.1"/>
</dbReference>